<dbReference type="RefSeq" id="WP_011366262.1">
    <property type="nucleotide sequence ID" value="NC_007519.1"/>
</dbReference>
<feature type="transmembrane region" description="Helical" evidence="3">
    <location>
        <begin position="38"/>
        <end position="55"/>
    </location>
</feature>
<gene>
    <name evidence="5" type="ordered locus">Dde_0077</name>
</gene>
<dbReference type="Gene3D" id="3.30.70.270">
    <property type="match status" value="1"/>
</dbReference>
<dbReference type="AlphaFoldDB" id="Q317L8"/>
<keyword evidence="3" id="KW-0812">Transmembrane</keyword>
<dbReference type="EC" id="2.7.7.65" evidence="1"/>
<feature type="transmembrane region" description="Helical" evidence="3">
    <location>
        <begin position="62"/>
        <end position="80"/>
    </location>
</feature>
<organism evidence="5 6">
    <name type="scientific">Oleidesulfovibrio alaskensis (strain ATCC BAA-1058 / DSM 17464 / G20)</name>
    <name type="common">Desulfovibrio alaskensis</name>
    <dbReference type="NCBI Taxonomy" id="207559"/>
    <lineage>
        <taxon>Bacteria</taxon>
        <taxon>Pseudomonadati</taxon>
        <taxon>Thermodesulfobacteriota</taxon>
        <taxon>Desulfovibrionia</taxon>
        <taxon>Desulfovibrionales</taxon>
        <taxon>Desulfovibrionaceae</taxon>
        <taxon>Oleidesulfovibrio</taxon>
    </lineage>
</organism>
<keyword evidence="6" id="KW-1185">Reference proteome</keyword>
<keyword evidence="3" id="KW-1133">Transmembrane helix</keyword>
<name>Q317L8_OLEA2</name>
<dbReference type="Proteomes" id="UP000002710">
    <property type="component" value="Chromosome"/>
</dbReference>
<evidence type="ECO:0000259" key="4">
    <source>
        <dbReference type="PROSITE" id="PS50887"/>
    </source>
</evidence>
<evidence type="ECO:0000313" key="6">
    <source>
        <dbReference type="Proteomes" id="UP000002710"/>
    </source>
</evidence>
<dbReference type="GO" id="GO:0005886">
    <property type="term" value="C:plasma membrane"/>
    <property type="evidence" value="ECO:0007669"/>
    <property type="project" value="TreeGrafter"/>
</dbReference>
<dbReference type="SMART" id="SM00267">
    <property type="entry name" value="GGDEF"/>
    <property type="match status" value="1"/>
</dbReference>
<feature type="domain" description="GGDEF" evidence="4">
    <location>
        <begin position="272"/>
        <end position="411"/>
    </location>
</feature>
<dbReference type="Pfam" id="PF00990">
    <property type="entry name" value="GGDEF"/>
    <property type="match status" value="1"/>
</dbReference>
<dbReference type="InterPro" id="IPR000160">
    <property type="entry name" value="GGDEF_dom"/>
</dbReference>
<keyword evidence="3" id="KW-0472">Membrane</keyword>
<proteinExistence type="predicted"/>
<comment type="catalytic activity">
    <reaction evidence="2">
        <text>2 GTP = 3',3'-c-di-GMP + 2 diphosphate</text>
        <dbReference type="Rhea" id="RHEA:24898"/>
        <dbReference type="ChEBI" id="CHEBI:33019"/>
        <dbReference type="ChEBI" id="CHEBI:37565"/>
        <dbReference type="ChEBI" id="CHEBI:58805"/>
        <dbReference type="EC" id="2.7.7.65"/>
    </reaction>
</comment>
<sequence>MVNAAAVGRLLAVPLGLFVAAALAGLFMNTLPPSAGEVAPYAAWAALAGGMPLAERFRRSRAVFVLLLGCGVFLLLYNVLPALGDATRVRLWYGIVLTLLPCNLLLFAFLEDRGVFSRWGMGMLAWLLGQFMTAAFIVRGGGVLLATSLGRTMQRAVEGWVYASPLPGWFDSWTPLTQPALLLVLLAAVVLVVRVVRLEDGFSASLLGTLLSLTAAFHAVGNGPVVSLFVAAAGAAQLTALFRDSYSMAFVDELTEVPSRRALMADAKKLGGSYCVAMADVDHFKAFNDTYGHDVGDDVLRMVAARLAGVDGGKVYRYGGEEFTILFPRLGRAEARPHLEAVREAVAAIPFRIRTRNKSAKVVRDKSVTVTVSIGLAQREDGEDDFESVLKKADKALYKAKKAGRNKVALL</sequence>
<evidence type="ECO:0000256" key="2">
    <source>
        <dbReference type="ARBA" id="ARBA00034247"/>
    </source>
</evidence>
<evidence type="ECO:0000313" key="5">
    <source>
        <dbReference type="EMBL" id="ABB36878.1"/>
    </source>
</evidence>
<dbReference type="GO" id="GO:1902201">
    <property type="term" value="P:negative regulation of bacterial-type flagellum-dependent cell motility"/>
    <property type="evidence" value="ECO:0007669"/>
    <property type="project" value="TreeGrafter"/>
</dbReference>
<dbReference type="HOGENOM" id="CLU_054734_1_0_7"/>
<dbReference type="InterPro" id="IPR050469">
    <property type="entry name" value="Diguanylate_Cyclase"/>
</dbReference>
<dbReference type="GO" id="GO:0052621">
    <property type="term" value="F:diguanylate cyclase activity"/>
    <property type="evidence" value="ECO:0007669"/>
    <property type="project" value="UniProtKB-EC"/>
</dbReference>
<dbReference type="KEGG" id="dde:Dde_0077"/>
<dbReference type="NCBIfam" id="TIGR00254">
    <property type="entry name" value="GGDEF"/>
    <property type="match status" value="1"/>
</dbReference>
<dbReference type="EMBL" id="CP000112">
    <property type="protein sequence ID" value="ABB36878.1"/>
    <property type="molecule type" value="Genomic_DNA"/>
</dbReference>
<feature type="transmembrane region" description="Helical" evidence="3">
    <location>
        <begin position="122"/>
        <end position="146"/>
    </location>
</feature>
<dbReference type="InterPro" id="IPR043128">
    <property type="entry name" value="Rev_trsase/Diguanyl_cyclase"/>
</dbReference>
<dbReference type="PANTHER" id="PTHR45138:SF9">
    <property type="entry name" value="DIGUANYLATE CYCLASE DGCM-RELATED"/>
    <property type="match status" value="1"/>
</dbReference>
<feature type="transmembrane region" description="Helical" evidence="3">
    <location>
        <begin position="176"/>
        <end position="195"/>
    </location>
</feature>
<dbReference type="STRING" id="207559.Dde_0077"/>
<feature type="transmembrane region" description="Helical" evidence="3">
    <location>
        <begin position="7"/>
        <end position="26"/>
    </location>
</feature>
<feature type="transmembrane region" description="Helical" evidence="3">
    <location>
        <begin position="92"/>
        <end position="110"/>
    </location>
</feature>
<evidence type="ECO:0000256" key="3">
    <source>
        <dbReference type="SAM" id="Phobius"/>
    </source>
</evidence>
<dbReference type="PROSITE" id="PS50887">
    <property type="entry name" value="GGDEF"/>
    <property type="match status" value="1"/>
</dbReference>
<dbReference type="PANTHER" id="PTHR45138">
    <property type="entry name" value="REGULATORY COMPONENTS OF SENSORY TRANSDUCTION SYSTEM"/>
    <property type="match status" value="1"/>
</dbReference>
<feature type="transmembrane region" description="Helical" evidence="3">
    <location>
        <begin position="225"/>
        <end position="242"/>
    </location>
</feature>
<dbReference type="InterPro" id="IPR029787">
    <property type="entry name" value="Nucleotide_cyclase"/>
</dbReference>
<dbReference type="CDD" id="cd01949">
    <property type="entry name" value="GGDEF"/>
    <property type="match status" value="1"/>
</dbReference>
<reference evidence="5 6" key="1">
    <citation type="journal article" date="2011" name="J. Bacteriol.">
        <title>Complete genome sequence and updated annotation of Desulfovibrio alaskensis G20.</title>
        <authorList>
            <person name="Hauser L.J."/>
            <person name="Land M.L."/>
            <person name="Brown S.D."/>
            <person name="Larimer F."/>
            <person name="Keller K.L."/>
            <person name="Rapp-Giles B.J."/>
            <person name="Price M.N."/>
            <person name="Lin M."/>
            <person name="Bruce D.C."/>
            <person name="Detter J.C."/>
            <person name="Tapia R."/>
            <person name="Han C.S."/>
            <person name="Goodwin L.A."/>
            <person name="Cheng J.F."/>
            <person name="Pitluck S."/>
            <person name="Copeland A."/>
            <person name="Lucas S."/>
            <person name="Nolan M."/>
            <person name="Lapidus A.L."/>
            <person name="Palumbo A.V."/>
            <person name="Wall J.D."/>
        </authorList>
    </citation>
    <scope>NUCLEOTIDE SEQUENCE [LARGE SCALE GENOMIC DNA]</scope>
    <source>
        <strain evidence="6">ATCC BAA 1058 / DSM 17464 / G20</strain>
    </source>
</reference>
<dbReference type="eggNOG" id="COG2199">
    <property type="taxonomic scope" value="Bacteria"/>
</dbReference>
<dbReference type="SUPFAM" id="SSF55073">
    <property type="entry name" value="Nucleotide cyclase"/>
    <property type="match status" value="1"/>
</dbReference>
<evidence type="ECO:0000256" key="1">
    <source>
        <dbReference type="ARBA" id="ARBA00012528"/>
    </source>
</evidence>
<dbReference type="GO" id="GO:0043709">
    <property type="term" value="P:cell adhesion involved in single-species biofilm formation"/>
    <property type="evidence" value="ECO:0007669"/>
    <property type="project" value="TreeGrafter"/>
</dbReference>
<protein>
    <recommendedName>
        <fullName evidence="1">diguanylate cyclase</fullName>
        <ecNumber evidence="1">2.7.7.65</ecNumber>
    </recommendedName>
</protein>
<accession>Q317L8</accession>